<accession>A0A2B7XZ49</accession>
<organism evidence="5 6">
    <name type="scientific">Helicocarpus griseus UAMH5409</name>
    <dbReference type="NCBI Taxonomy" id="1447875"/>
    <lineage>
        <taxon>Eukaryota</taxon>
        <taxon>Fungi</taxon>
        <taxon>Dikarya</taxon>
        <taxon>Ascomycota</taxon>
        <taxon>Pezizomycotina</taxon>
        <taxon>Eurotiomycetes</taxon>
        <taxon>Eurotiomycetidae</taxon>
        <taxon>Onygenales</taxon>
        <taxon>Ajellomycetaceae</taxon>
        <taxon>Helicocarpus</taxon>
    </lineage>
</organism>
<evidence type="ECO:0000256" key="2">
    <source>
        <dbReference type="SAM" id="MobiDB-lite"/>
    </source>
</evidence>
<reference evidence="5 6" key="1">
    <citation type="submission" date="2017-10" db="EMBL/GenBank/DDBJ databases">
        <title>Comparative genomics in systemic dimorphic fungi from Ajellomycetaceae.</title>
        <authorList>
            <person name="Munoz J.F."/>
            <person name="Mcewen J.G."/>
            <person name="Clay O.K."/>
            <person name="Cuomo C.A."/>
        </authorList>
    </citation>
    <scope>NUCLEOTIDE SEQUENCE [LARGE SCALE GENOMIC DNA]</scope>
    <source>
        <strain evidence="5 6">UAMH5409</strain>
    </source>
</reference>
<feature type="compositionally biased region" description="Polar residues" evidence="2">
    <location>
        <begin position="476"/>
        <end position="485"/>
    </location>
</feature>
<dbReference type="STRING" id="1447875.A0A2B7XZ49"/>
<dbReference type="EMBL" id="PDNB01000037">
    <property type="protein sequence ID" value="PGH14215.1"/>
    <property type="molecule type" value="Genomic_DNA"/>
</dbReference>
<dbReference type="Proteomes" id="UP000223968">
    <property type="component" value="Unassembled WGS sequence"/>
</dbReference>
<sequence>MAVDTVHRVDVSLIDTPTKSVALGPERATIVREVSGVLIKPGPNEITMYGVDPQVDPDSIRVSGQGPGTITDIQTTTVTQRHTFNDLFPDCDPETEESIIDSEEPEGDFGIDKSELSQVEEEHKRIETGLSAAKVELETAKKSLEILDDYGKSIKAGDVSVEKLGDYLRTYQSQRTRLGDFCHECERKIAELLKEQSKATRKKGDLAAAFKRARDAAAKPERENRKRKLHEHSIAVAEKRRRQDDHMEFYPQHVGVVTLHMDGFSSPNESSSRRSSTVSATDGTERTGKVNLSLTYVTKKASWVPCYQLNLTTLTSSGKAVYLAEYQNFSSEVWRDAKLALSTSQTSFGGLGEKLPLLKAWHVKLFKEDNPESSTIDSWRNGLSDQEIGANHALHIQHALNASKTTSASTGYPRNIISNSTVAAQQLAMQQAQQRARQQAQQMAVQQNQQQRQLANIAQMQRALPPATPSPLLPVSNPTQPTGSPDNVAEDDVTVREDSAESADINFDSSNALAFQESSRQEHGLTTNYEIPGQRTLRPSPLKRRHVIAEIDFPKIEFSHVIIPKLRPAAFLRAKVFNTSDITLLRGNVGLTLDGTFMGIGVLHGSRPKTTFSLSLGVDPGIQVTYAKPSMRRVSGGFFAGGNETAVFTRTCQISNIKSTAVTLVVLDQVPVSQDESLQVNVLEPKGLAKEGDSVNMPRDSTLSGTGWGAGRVTLLKGGEMMWQLSVEKGKEVKLTLVYEAKMPTGQRLVGA</sequence>
<protein>
    <recommendedName>
        <fullName evidence="7">DUF4139 domain-containing protein</fullName>
    </recommendedName>
</protein>
<feature type="region of interest" description="Disordered" evidence="2">
    <location>
        <begin position="261"/>
        <end position="284"/>
    </location>
</feature>
<feature type="domain" description="DUF4139" evidence="3">
    <location>
        <begin position="292"/>
        <end position="744"/>
    </location>
</feature>
<dbReference type="PANTHER" id="PTHR31005">
    <property type="entry name" value="DUF4139 DOMAIN-CONTAINING PROTEIN"/>
    <property type="match status" value="1"/>
</dbReference>
<evidence type="ECO:0000313" key="5">
    <source>
        <dbReference type="EMBL" id="PGH14215.1"/>
    </source>
</evidence>
<feature type="domain" description="DUF4140" evidence="4">
    <location>
        <begin position="21"/>
        <end position="147"/>
    </location>
</feature>
<keyword evidence="1" id="KW-0175">Coiled coil</keyword>
<dbReference type="Pfam" id="PF13600">
    <property type="entry name" value="DUF4140"/>
    <property type="match status" value="1"/>
</dbReference>
<evidence type="ECO:0000313" key="6">
    <source>
        <dbReference type="Proteomes" id="UP000223968"/>
    </source>
</evidence>
<dbReference type="InterPro" id="IPR025554">
    <property type="entry name" value="DUF4140"/>
</dbReference>
<dbReference type="InterPro" id="IPR011935">
    <property type="entry name" value="CHP02231"/>
</dbReference>
<dbReference type="InterPro" id="IPR037291">
    <property type="entry name" value="DUF4139"/>
</dbReference>
<name>A0A2B7XZ49_9EURO</name>
<evidence type="ECO:0000256" key="1">
    <source>
        <dbReference type="SAM" id="Coils"/>
    </source>
</evidence>
<dbReference type="PANTHER" id="PTHR31005:SF8">
    <property type="entry name" value="DUF4139 DOMAIN-CONTAINING PROTEIN"/>
    <property type="match status" value="1"/>
</dbReference>
<feature type="region of interest" description="Disordered" evidence="2">
    <location>
        <begin position="465"/>
        <end position="502"/>
    </location>
</feature>
<proteinExistence type="predicted"/>
<comment type="caution">
    <text evidence="5">The sequence shown here is derived from an EMBL/GenBank/DDBJ whole genome shotgun (WGS) entry which is preliminary data.</text>
</comment>
<gene>
    <name evidence="5" type="ORF">AJ79_03188</name>
</gene>
<feature type="region of interest" description="Disordered" evidence="2">
    <location>
        <begin position="212"/>
        <end position="231"/>
    </location>
</feature>
<feature type="coiled-coil region" evidence="1">
    <location>
        <begin position="422"/>
        <end position="449"/>
    </location>
</feature>
<dbReference type="AlphaFoldDB" id="A0A2B7XZ49"/>
<keyword evidence="6" id="KW-1185">Reference proteome</keyword>
<feature type="compositionally biased region" description="Low complexity" evidence="2">
    <location>
        <begin position="265"/>
        <end position="279"/>
    </location>
</feature>
<evidence type="ECO:0000259" key="3">
    <source>
        <dbReference type="Pfam" id="PF13598"/>
    </source>
</evidence>
<evidence type="ECO:0008006" key="7">
    <source>
        <dbReference type="Google" id="ProtNLM"/>
    </source>
</evidence>
<dbReference type="OrthoDB" id="10068793at2759"/>
<dbReference type="Pfam" id="PF13598">
    <property type="entry name" value="DUF4139"/>
    <property type="match status" value="1"/>
</dbReference>
<feature type="compositionally biased region" description="Basic and acidic residues" evidence="2">
    <location>
        <begin position="212"/>
        <end position="224"/>
    </location>
</feature>
<evidence type="ECO:0000259" key="4">
    <source>
        <dbReference type="Pfam" id="PF13600"/>
    </source>
</evidence>